<keyword evidence="1" id="KW-0812">Transmembrane</keyword>
<accession>A0A7J4IUY5</accession>
<dbReference type="Proteomes" id="UP000565078">
    <property type="component" value="Unassembled WGS sequence"/>
</dbReference>
<proteinExistence type="predicted"/>
<name>A0A7J4IUY5_9ARCH</name>
<sequence>MLEKGFIGPIGDDLPSLIPVLLGLVIFFSTFTITFNAFDQRNTEFKTDIDLMRIARVLQSNSYIYSHDKFNELCNEIGTVKLRYVAMITSDAVEGKKVGNIFDIEAFRDSGNLEYICSNTSPPSVHTPAAISDYITVQQASGTKLVSRLYPIVAEDDKVVKPLHLVVVAWQ</sequence>
<organism evidence="2 3">
    <name type="scientific">Candidatus Iainarchaeum sp</name>
    <dbReference type="NCBI Taxonomy" id="3101447"/>
    <lineage>
        <taxon>Archaea</taxon>
        <taxon>Candidatus Iainarchaeota</taxon>
        <taxon>Candidatus Iainarchaeia</taxon>
        <taxon>Candidatus Iainarchaeales</taxon>
        <taxon>Candidatus Iainarchaeaceae</taxon>
        <taxon>Candidatus Iainarchaeum</taxon>
    </lineage>
</organism>
<reference evidence="3" key="1">
    <citation type="journal article" date="2020" name="bioRxiv">
        <title>A rank-normalized archaeal taxonomy based on genome phylogeny resolves widespread incomplete and uneven classifications.</title>
        <authorList>
            <person name="Rinke C."/>
            <person name="Chuvochina M."/>
            <person name="Mussig A.J."/>
            <person name="Chaumeil P.-A."/>
            <person name="Waite D.W."/>
            <person name="Whitman W.B."/>
            <person name="Parks D.H."/>
            <person name="Hugenholtz P."/>
        </authorList>
    </citation>
    <scope>NUCLEOTIDE SEQUENCE [LARGE SCALE GENOMIC DNA]</scope>
</reference>
<feature type="transmembrane region" description="Helical" evidence="1">
    <location>
        <begin position="20"/>
        <end position="38"/>
    </location>
</feature>
<keyword evidence="1" id="KW-1133">Transmembrane helix</keyword>
<comment type="caution">
    <text evidence="2">The sequence shown here is derived from an EMBL/GenBank/DDBJ whole genome shotgun (WGS) entry which is preliminary data.</text>
</comment>
<evidence type="ECO:0000313" key="2">
    <source>
        <dbReference type="EMBL" id="HIH09252.1"/>
    </source>
</evidence>
<gene>
    <name evidence="2" type="ORF">HA254_01125</name>
</gene>
<keyword evidence="1" id="KW-0472">Membrane</keyword>
<dbReference type="AlphaFoldDB" id="A0A7J4IUY5"/>
<dbReference type="EMBL" id="DUGC01000022">
    <property type="protein sequence ID" value="HIH09252.1"/>
    <property type="molecule type" value="Genomic_DNA"/>
</dbReference>
<protein>
    <submittedName>
        <fullName evidence="2">Uncharacterized protein</fullName>
    </submittedName>
</protein>
<evidence type="ECO:0000313" key="3">
    <source>
        <dbReference type="Proteomes" id="UP000565078"/>
    </source>
</evidence>
<evidence type="ECO:0000256" key="1">
    <source>
        <dbReference type="SAM" id="Phobius"/>
    </source>
</evidence>